<accession>A0A1H0LZC0</accession>
<evidence type="ECO:0000259" key="1">
    <source>
        <dbReference type="Pfam" id="PF01243"/>
    </source>
</evidence>
<dbReference type="RefSeq" id="WP_090097188.1">
    <property type="nucleotide sequence ID" value="NZ_FNIX01000003.1"/>
</dbReference>
<dbReference type="InterPro" id="IPR024029">
    <property type="entry name" value="Pyridox_Oxase_FMN-dep"/>
</dbReference>
<dbReference type="Gene3D" id="2.30.110.10">
    <property type="entry name" value="Electron Transport, Fmn-binding Protein, Chain A"/>
    <property type="match status" value="1"/>
</dbReference>
<dbReference type="AlphaFoldDB" id="A0A1H0LZC0"/>
<dbReference type="STRING" id="641025.SAMN05421507_103516"/>
<dbReference type="Proteomes" id="UP000199691">
    <property type="component" value="Unassembled WGS sequence"/>
</dbReference>
<organism evidence="2 3">
    <name type="scientific">Lentzea jiangxiensis</name>
    <dbReference type="NCBI Taxonomy" id="641025"/>
    <lineage>
        <taxon>Bacteria</taxon>
        <taxon>Bacillati</taxon>
        <taxon>Actinomycetota</taxon>
        <taxon>Actinomycetes</taxon>
        <taxon>Pseudonocardiales</taxon>
        <taxon>Pseudonocardiaceae</taxon>
        <taxon>Lentzea</taxon>
    </lineage>
</organism>
<keyword evidence="3" id="KW-1185">Reference proteome</keyword>
<dbReference type="PANTHER" id="PTHR42815">
    <property type="entry name" value="FAD-BINDING, PUTATIVE (AFU_ORTHOLOGUE AFUA_6G07600)-RELATED"/>
    <property type="match status" value="1"/>
</dbReference>
<dbReference type="SUPFAM" id="SSF50475">
    <property type="entry name" value="FMN-binding split barrel"/>
    <property type="match status" value="1"/>
</dbReference>
<protein>
    <recommendedName>
        <fullName evidence="1">Pyridoxamine 5'-phosphate oxidase N-terminal domain-containing protein</fullName>
    </recommendedName>
</protein>
<gene>
    <name evidence="2" type="ORF">SAMN05421507_103516</name>
</gene>
<name>A0A1H0LZC0_9PSEU</name>
<dbReference type="InterPro" id="IPR012349">
    <property type="entry name" value="Split_barrel_FMN-bd"/>
</dbReference>
<reference evidence="3" key="1">
    <citation type="submission" date="2016-10" db="EMBL/GenBank/DDBJ databases">
        <authorList>
            <person name="Varghese N."/>
            <person name="Submissions S."/>
        </authorList>
    </citation>
    <scope>NUCLEOTIDE SEQUENCE [LARGE SCALE GENOMIC DNA]</scope>
    <source>
        <strain evidence="3">CGMCC 4.6609</strain>
    </source>
</reference>
<dbReference type="EMBL" id="FNIX01000003">
    <property type="protein sequence ID" value="SDO73485.1"/>
    <property type="molecule type" value="Genomic_DNA"/>
</dbReference>
<dbReference type="PANTHER" id="PTHR42815:SF2">
    <property type="entry name" value="FAD-BINDING, PUTATIVE (AFU_ORTHOLOGUE AFUA_6G07600)-RELATED"/>
    <property type="match status" value="1"/>
</dbReference>
<dbReference type="Pfam" id="PF01243">
    <property type="entry name" value="PNPOx_N"/>
    <property type="match status" value="1"/>
</dbReference>
<dbReference type="OrthoDB" id="9790331at2"/>
<feature type="domain" description="Pyridoxamine 5'-phosphate oxidase N-terminal" evidence="1">
    <location>
        <begin position="40"/>
        <end position="160"/>
    </location>
</feature>
<sequence>MSEPSPVRQDDFVISDLEALTEIIGEPPPEVRSKVVDRIDRHARTLISLSPLAFLATATESGLCDVSPRGDPPGSILVLDDHTLVLAERPGNQLAFSLRNIVVNPRVGLLFVVPGVDVTLRVNGSARLVTTPALLDSLAIGGKRPRLAVLVHVERLYLHCARAFNRASLWHPQRWPDTTSLPSAGTILRDQTGSTASAAEIDSELEAVNRHLY</sequence>
<proteinExistence type="predicted"/>
<evidence type="ECO:0000313" key="2">
    <source>
        <dbReference type="EMBL" id="SDO73485.1"/>
    </source>
</evidence>
<dbReference type="InterPro" id="IPR011576">
    <property type="entry name" value="Pyridox_Oxase_N"/>
</dbReference>
<evidence type="ECO:0000313" key="3">
    <source>
        <dbReference type="Proteomes" id="UP000199691"/>
    </source>
</evidence>
<dbReference type="NCBIfam" id="TIGR04025">
    <property type="entry name" value="PPOX_FMN_DR2398"/>
    <property type="match status" value="1"/>
</dbReference>